<reference evidence="2 3" key="1">
    <citation type="journal article" date="2014" name="PLoS ONE">
        <title>De novo Genome Assembly of the Fungal Plant Pathogen Pyrenophora semeniperda.</title>
        <authorList>
            <person name="Soliai M.M."/>
            <person name="Meyer S.E."/>
            <person name="Udall J.A."/>
            <person name="Elzinga D.E."/>
            <person name="Hermansen R.A."/>
            <person name="Bodily P.M."/>
            <person name="Hart A.A."/>
            <person name="Coleman C.E."/>
        </authorList>
    </citation>
    <scope>NUCLEOTIDE SEQUENCE [LARGE SCALE GENOMIC DNA]</scope>
    <source>
        <strain evidence="2 3">CCB06</strain>
        <tissue evidence="2">Mycelium</tissue>
    </source>
</reference>
<proteinExistence type="predicted"/>
<organism evidence="2 3">
    <name type="scientific">Pyrenophora seminiperda CCB06</name>
    <dbReference type="NCBI Taxonomy" id="1302712"/>
    <lineage>
        <taxon>Eukaryota</taxon>
        <taxon>Fungi</taxon>
        <taxon>Dikarya</taxon>
        <taxon>Ascomycota</taxon>
        <taxon>Pezizomycotina</taxon>
        <taxon>Dothideomycetes</taxon>
        <taxon>Pleosporomycetidae</taxon>
        <taxon>Pleosporales</taxon>
        <taxon>Pleosporineae</taxon>
        <taxon>Pleosporaceae</taxon>
        <taxon>Pyrenophora</taxon>
    </lineage>
</organism>
<feature type="region of interest" description="Disordered" evidence="1">
    <location>
        <begin position="135"/>
        <end position="209"/>
    </location>
</feature>
<evidence type="ECO:0000313" key="2">
    <source>
        <dbReference type="EMBL" id="RMZ69368.1"/>
    </source>
</evidence>
<accession>A0A3M7M4H2</accession>
<protein>
    <submittedName>
        <fullName evidence="2">Uncharacterized protein</fullName>
    </submittedName>
</protein>
<dbReference type="EMBL" id="KE747818">
    <property type="protein sequence ID" value="RMZ69368.1"/>
    <property type="molecule type" value="Genomic_DNA"/>
</dbReference>
<keyword evidence="3" id="KW-1185">Reference proteome</keyword>
<dbReference type="AlphaFoldDB" id="A0A3M7M4H2"/>
<evidence type="ECO:0000256" key="1">
    <source>
        <dbReference type="SAM" id="MobiDB-lite"/>
    </source>
</evidence>
<feature type="compositionally biased region" description="Polar residues" evidence="1">
    <location>
        <begin position="1"/>
        <end position="23"/>
    </location>
</feature>
<evidence type="ECO:0000313" key="3">
    <source>
        <dbReference type="Proteomes" id="UP000265663"/>
    </source>
</evidence>
<feature type="compositionally biased region" description="Low complexity" evidence="1">
    <location>
        <begin position="148"/>
        <end position="167"/>
    </location>
</feature>
<dbReference type="Proteomes" id="UP000265663">
    <property type="component" value="Unassembled WGS sequence"/>
</dbReference>
<gene>
    <name evidence="2" type="ORF">GMOD_00006157</name>
</gene>
<name>A0A3M7M4H2_9PLEO</name>
<feature type="region of interest" description="Disordered" evidence="1">
    <location>
        <begin position="1"/>
        <end position="31"/>
    </location>
</feature>
<sequence>MNTHLPPISTSMCSSKTPRASNKSGSCAATSAGTTSSALALAPKRSNSKAKMAWKEICAARKDKAIVLDNIFTNMQSIAHHVGAAPNFADKSEVMDMITLCKDVIKDLYEDAQVETERAQKAYKALGDEDGDVLRQKETTTKLHVPVSKVTKTRSSPSTSTSAQSLKKLVGDASSPPKRTTPKIRYKQVQVPRTVTKKTTTTKNAGRTQ</sequence>